<dbReference type="InterPro" id="IPR059177">
    <property type="entry name" value="GH29D-like_dom"/>
</dbReference>
<dbReference type="InterPro" id="IPR017853">
    <property type="entry name" value="GH"/>
</dbReference>
<name>R7ZSY2_9BACT</name>
<evidence type="ECO:0000256" key="6">
    <source>
        <dbReference type="SAM" id="SignalP"/>
    </source>
</evidence>
<dbReference type="Pfam" id="PF01120">
    <property type="entry name" value="Alpha_L_fucos"/>
    <property type="match status" value="1"/>
</dbReference>
<dbReference type="EMBL" id="AQHR01000066">
    <property type="protein sequence ID" value="EON77094.1"/>
    <property type="molecule type" value="Genomic_DNA"/>
</dbReference>
<dbReference type="Pfam" id="PF13290">
    <property type="entry name" value="CHB_HEX_C_1"/>
    <property type="match status" value="1"/>
</dbReference>
<comment type="similarity">
    <text evidence="1">Belongs to the glycosyl hydrolase 29 family.</text>
</comment>
<evidence type="ECO:0000256" key="4">
    <source>
        <dbReference type="ARBA" id="ARBA00022801"/>
    </source>
</evidence>
<dbReference type="RefSeq" id="WP_010854541.1">
    <property type="nucleotide sequence ID" value="NZ_AQHR01000066.1"/>
</dbReference>
<dbReference type="PROSITE" id="PS51257">
    <property type="entry name" value="PROKAR_LIPOPROTEIN"/>
    <property type="match status" value="1"/>
</dbReference>
<keyword evidence="4 8" id="KW-0378">Hydrolase</keyword>
<gene>
    <name evidence="8" type="ORF">ADIS_2404</name>
</gene>
<evidence type="ECO:0000259" key="7">
    <source>
        <dbReference type="PROSITE" id="PS50022"/>
    </source>
</evidence>
<dbReference type="GO" id="GO:0006004">
    <property type="term" value="P:fucose metabolic process"/>
    <property type="evidence" value="ECO:0007669"/>
    <property type="project" value="TreeGrafter"/>
</dbReference>
<dbReference type="InterPro" id="IPR000421">
    <property type="entry name" value="FA58C"/>
</dbReference>
<dbReference type="FunFam" id="3.20.20.80:FF:000052">
    <property type="entry name" value="Putative alpha-L-fucosidase 1"/>
    <property type="match status" value="1"/>
</dbReference>
<protein>
    <recommendedName>
        <fullName evidence="2">alpha-L-fucosidase</fullName>
        <ecNumber evidence="2">3.2.1.51</ecNumber>
    </recommendedName>
</protein>
<feature type="domain" description="F5/8 type C" evidence="7">
    <location>
        <begin position="347"/>
        <end position="484"/>
    </location>
</feature>
<dbReference type="Gene3D" id="2.60.120.260">
    <property type="entry name" value="Galactose-binding domain-like"/>
    <property type="match status" value="2"/>
</dbReference>
<dbReference type="Pfam" id="PF00754">
    <property type="entry name" value="F5_F8_type_C"/>
    <property type="match status" value="2"/>
</dbReference>
<evidence type="ECO:0000256" key="5">
    <source>
        <dbReference type="ARBA" id="ARBA00023295"/>
    </source>
</evidence>
<proteinExistence type="inferred from homology"/>
<dbReference type="GO" id="GO:0016139">
    <property type="term" value="P:glycoside catabolic process"/>
    <property type="evidence" value="ECO:0007669"/>
    <property type="project" value="TreeGrafter"/>
</dbReference>
<dbReference type="Gene3D" id="3.20.20.80">
    <property type="entry name" value="Glycosidases"/>
    <property type="match status" value="1"/>
</dbReference>
<dbReference type="InterPro" id="IPR057739">
    <property type="entry name" value="Glyco_hydro_29_N"/>
</dbReference>
<keyword evidence="9" id="KW-1185">Reference proteome</keyword>
<sequence length="691" mass="77379">MNRLQFFLMVLFSALLYSCGGGGQPAPDPVYPIPSDRQLAWQELEYYGFVHFNMNTFTNMEWGTGAEDPALFNPTEFDAGQWAKVVKEAGMKGIIITAKHHDGFCLWPTATTAHSITASPYKNGKGDIIREIADACRAEGLKFGVYLSPWDRNNEHYGTEKYIDILREQLRELLTNYGEIFEVWFDGANGGTGYYGGANEERRVDKRNYYDWENTFKLVRELQPNAVIFGDAGPDVRWVGNEHGFAYETTWSNLMRDSVYGGMPEYSEMYSMGQENGTHWVPAEADVSIRPGWYYHEYEDHKVRSLPQLLDIYYNSIGRNASLLLNFPVDKRGLIHENDVAQLRKLTSKIKEDFAFNLVGKQVLISASVDRGRAYSGSKAIDQKKDTYWSTPDGTVSGSLTLEFKEEIAFNRFLVQEYIALGQRVKAFLLEVQVDGDWQEIATGTTVGYKRILRLPTVKTKAVRFTVLDAKASPTISNLALYEAPKLLLEPELRREKSGLVTLLAADEEVAIHYTLDGSEPSPVSTRYTDPFLVETPTEVRAITVDPVAGLASEMVSYSLDIAKSNWKVVGGGEQALNAIDESDRTNYVASSGQLTVDMGANHTLSGFTYMPVQNRYMSGVIKTYVYSVSEDGVTWRQIAEGEFGNIANSPILQRVGFPPVKARYFRLAARETLDGNPASFAEVGVITAKK</sequence>
<evidence type="ECO:0000256" key="1">
    <source>
        <dbReference type="ARBA" id="ARBA00007951"/>
    </source>
</evidence>
<evidence type="ECO:0000256" key="3">
    <source>
        <dbReference type="ARBA" id="ARBA00022729"/>
    </source>
</evidence>
<dbReference type="SMART" id="SM00812">
    <property type="entry name" value="Alpha_L_fucos"/>
    <property type="match status" value="1"/>
</dbReference>
<evidence type="ECO:0000256" key="2">
    <source>
        <dbReference type="ARBA" id="ARBA00012662"/>
    </source>
</evidence>
<dbReference type="STRING" id="1232681.ADIS_2404"/>
<dbReference type="PANTHER" id="PTHR10030:SF37">
    <property type="entry name" value="ALPHA-L-FUCOSIDASE-RELATED"/>
    <property type="match status" value="1"/>
</dbReference>
<dbReference type="PANTHER" id="PTHR10030">
    <property type="entry name" value="ALPHA-L-FUCOSIDASE"/>
    <property type="match status" value="1"/>
</dbReference>
<keyword evidence="3 6" id="KW-0732">Signal</keyword>
<dbReference type="SUPFAM" id="SSF51445">
    <property type="entry name" value="(Trans)glycosidases"/>
    <property type="match status" value="1"/>
</dbReference>
<organism evidence="8 9">
    <name type="scientific">Lunatimonas lonarensis</name>
    <dbReference type="NCBI Taxonomy" id="1232681"/>
    <lineage>
        <taxon>Bacteria</taxon>
        <taxon>Pseudomonadati</taxon>
        <taxon>Bacteroidota</taxon>
        <taxon>Cytophagia</taxon>
        <taxon>Cytophagales</taxon>
        <taxon>Cyclobacteriaceae</taxon>
    </lineage>
</organism>
<dbReference type="PATRIC" id="fig|1288963.3.peg.2397"/>
<dbReference type="Proteomes" id="UP000013909">
    <property type="component" value="Unassembled WGS sequence"/>
</dbReference>
<dbReference type="PROSITE" id="PS50022">
    <property type="entry name" value="FA58C_3"/>
    <property type="match status" value="2"/>
</dbReference>
<dbReference type="EC" id="3.2.1.51" evidence="2"/>
<reference evidence="8 9" key="1">
    <citation type="submission" date="2013-02" db="EMBL/GenBank/DDBJ databases">
        <title>A novel strain isolated from Lonar lake, Maharashtra, India.</title>
        <authorList>
            <person name="Singh A."/>
        </authorList>
    </citation>
    <scope>NUCLEOTIDE SEQUENCE [LARGE SCALE GENOMIC DNA]</scope>
    <source>
        <strain evidence="8 9">AK24</strain>
    </source>
</reference>
<keyword evidence="5 8" id="KW-0326">Glycosidase</keyword>
<comment type="caution">
    <text evidence="8">The sequence shown here is derived from an EMBL/GenBank/DDBJ whole genome shotgun (WGS) entry which is preliminary data.</text>
</comment>
<feature type="chain" id="PRO_5004461892" description="alpha-L-fucosidase" evidence="6">
    <location>
        <begin position="24"/>
        <end position="691"/>
    </location>
</feature>
<dbReference type="SUPFAM" id="SSF49785">
    <property type="entry name" value="Galactose-binding domain-like"/>
    <property type="match status" value="2"/>
</dbReference>
<dbReference type="InterPro" id="IPR000933">
    <property type="entry name" value="Glyco_hydro_29"/>
</dbReference>
<feature type="domain" description="F5/8 type C" evidence="7">
    <location>
        <begin position="595"/>
        <end position="689"/>
    </location>
</feature>
<dbReference type="AlphaFoldDB" id="R7ZSY2"/>
<dbReference type="InterPro" id="IPR008979">
    <property type="entry name" value="Galactose-bd-like_sf"/>
</dbReference>
<evidence type="ECO:0000313" key="9">
    <source>
        <dbReference type="Proteomes" id="UP000013909"/>
    </source>
</evidence>
<feature type="signal peptide" evidence="6">
    <location>
        <begin position="1"/>
        <end position="23"/>
    </location>
</feature>
<accession>R7ZSY2</accession>
<dbReference type="GO" id="GO:0004560">
    <property type="term" value="F:alpha-L-fucosidase activity"/>
    <property type="evidence" value="ECO:0007669"/>
    <property type="project" value="UniProtKB-EC"/>
</dbReference>
<dbReference type="GO" id="GO:0005764">
    <property type="term" value="C:lysosome"/>
    <property type="evidence" value="ECO:0007669"/>
    <property type="project" value="TreeGrafter"/>
</dbReference>
<evidence type="ECO:0000313" key="8">
    <source>
        <dbReference type="EMBL" id="EON77094.1"/>
    </source>
</evidence>